<evidence type="ECO:0000313" key="1">
    <source>
        <dbReference type="EMBL" id="SUZ91276.1"/>
    </source>
</evidence>
<protein>
    <submittedName>
        <fullName evidence="1">Uncharacterized protein</fullName>
    </submittedName>
</protein>
<sequence length="61" mass="7019">MICSAGINEGDFKAVDWVCSFEGSSGRYRSPCWPQDTMDIIRIREKPLIKKNFDNIFGNNF</sequence>
<proteinExistence type="predicted"/>
<gene>
    <name evidence="1" type="ORF">METZ01_LOCUS44130</name>
</gene>
<name>A0A381RHI3_9ZZZZ</name>
<accession>A0A381RHI3</accession>
<organism evidence="1">
    <name type="scientific">marine metagenome</name>
    <dbReference type="NCBI Taxonomy" id="408172"/>
    <lineage>
        <taxon>unclassified sequences</taxon>
        <taxon>metagenomes</taxon>
        <taxon>ecological metagenomes</taxon>
    </lineage>
</organism>
<dbReference type="AlphaFoldDB" id="A0A381RHI3"/>
<reference evidence="1" key="1">
    <citation type="submission" date="2018-05" db="EMBL/GenBank/DDBJ databases">
        <authorList>
            <person name="Lanie J.A."/>
            <person name="Ng W.-L."/>
            <person name="Kazmierczak K.M."/>
            <person name="Andrzejewski T.M."/>
            <person name="Davidsen T.M."/>
            <person name="Wayne K.J."/>
            <person name="Tettelin H."/>
            <person name="Glass J.I."/>
            <person name="Rusch D."/>
            <person name="Podicherti R."/>
            <person name="Tsui H.-C.T."/>
            <person name="Winkler M.E."/>
        </authorList>
    </citation>
    <scope>NUCLEOTIDE SEQUENCE</scope>
</reference>
<dbReference type="EMBL" id="UINC01001962">
    <property type="protein sequence ID" value="SUZ91276.1"/>
    <property type="molecule type" value="Genomic_DNA"/>
</dbReference>